<dbReference type="InterPro" id="IPR029070">
    <property type="entry name" value="Chitinase_insertion_sf"/>
</dbReference>
<dbReference type="EMBL" id="CP059736">
    <property type="protein sequence ID" value="WDE02441.1"/>
    <property type="molecule type" value="Genomic_DNA"/>
</dbReference>
<sequence length="935" mass="103079">MSFNKKPLSWLIASILTGSSVSVVAAEVIEEAVTYENGGQYTIGTVVDHNGNYYRCEGAFWAYCGNAAYEPGNANGFWQTGAWTLIGPVPTEGNAPEGEELSIMAEIDFYHGEIWGTTSSVEYVFATDLTEMVIAYPPNTIADITSAWGADASIEKTGSSDIVTLTKKTDITYEVTQVGFNLVLQDDVEFRSLATISAVLNGESVQVNNNGVKADAVVVEASPVPGFDPFPKTIDDRVITHYNSARSTHKTFQNPTYTDAAGNEHEYLIGGYYTDWGVYSPTAYTPNELPVNNMNFIQVSFAAICSEGDASNWFGNESATIEARPKIAELCADKPTGTMIIPDHWAHYGKPDMNLPEWKREWNQTAYHVIDYSRNTPNPFASTPTKAFYNVGDVTLREQGGFDYAWGLKNDLSHMERVLNRNGKNFDMYLSIGGWTLSDPFPVIANNPSYRTTFINSVINYLKLNEHITGIDLDWEFVGVDGAKTGIMGDRDTNNHTKLVYELRQALDALGNQRGVDYQLSSAMGTAPKHLTKVNWQPVTIDGVDYPGIGDMLDHIFMMSYDYYGAWDNTVGHHTALYTNGELEGHSIDSAVQYLKQQGINSRKLIIGYAGYGRLWANVNPSELNTSGQYAFPTEAQGNSPGNIGTLEAANVAWRHIKATAYDDQGNLKPGYEYVRDEKAKAEYLVATNPDDNSKNVVVTLDTPWAVQKKAEYVVAQELGGMFTWALDNDDGDLLNAANTGLGARKLYDDMRPSARENSLILYRSKEAEFCSNPHTKLAYANEVLTDFVINFLTLGVSGLSKTIEAGINAFIDAVTVDNKTVLELTDEEWQMYFDVLRGLETADGQPLDESKLSKEYVTTLADSVLEAGAGALADTLLTSTPLLIDLGISIGSDFVLDLIIPANGDYCDRITRDTLDPWQQLSKDHPELKHNFGY</sequence>
<feature type="signal peptide" evidence="5">
    <location>
        <begin position="1"/>
        <end position="25"/>
    </location>
</feature>
<evidence type="ECO:0000256" key="2">
    <source>
        <dbReference type="ARBA" id="ARBA00012729"/>
    </source>
</evidence>
<dbReference type="SMART" id="SM00636">
    <property type="entry name" value="Glyco_18"/>
    <property type="match status" value="1"/>
</dbReference>
<dbReference type="PANTHER" id="PTHR11177">
    <property type="entry name" value="CHITINASE"/>
    <property type="match status" value="1"/>
</dbReference>
<dbReference type="Gene3D" id="3.20.20.80">
    <property type="entry name" value="Glycosidases"/>
    <property type="match status" value="1"/>
</dbReference>
<evidence type="ECO:0000259" key="6">
    <source>
        <dbReference type="PROSITE" id="PS51910"/>
    </source>
</evidence>
<gene>
    <name evidence="7" type="ORF">SG35_028950</name>
</gene>
<keyword evidence="8" id="KW-1185">Reference proteome</keyword>
<dbReference type="KEGG" id="tact:SG35_028950"/>
<feature type="domain" description="GH18" evidence="6">
    <location>
        <begin position="267"/>
        <end position="745"/>
    </location>
</feature>
<keyword evidence="4" id="KW-0119">Carbohydrate metabolism</keyword>
<dbReference type="GO" id="GO:0006032">
    <property type="term" value="P:chitin catabolic process"/>
    <property type="evidence" value="ECO:0007669"/>
    <property type="project" value="UniProtKB-KW"/>
</dbReference>
<dbReference type="GO" id="GO:0008061">
    <property type="term" value="F:chitin binding"/>
    <property type="evidence" value="ECO:0007669"/>
    <property type="project" value="InterPro"/>
</dbReference>
<dbReference type="EC" id="3.2.1.14" evidence="2"/>
<dbReference type="InterPro" id="IPR001223">
    <property type="entry name" value="Glyco_hydro18_cat"/>
</dbReference>
<dbReference type="Pfam" id="PF00704">
    <property type="entry name" value="Glyco_hydro_18"/>
    <property type="match status" value="1"/>
</dbReference>
<dbReference type="InterPro" id="IPR011583">
    <property type="entry name" value="Chitinase_II/V-like_cat"/>
</dbReference>
<feature type="chain" id="PRO_5042007739" description="chitinase" evidence="5">
    <location>
        <begin position="26"/>
        <end position="935"/>
    </location>
</feature>
<dbReference type="PROSITE" id="PS51910">
    <property type="entry name" value="GH18_2"/>
    <property type="match status" value="1"/>
</dbReference>
<evidence type="ECO:0000256" key="5">
    <source>
        <dbReference type="SAM" id="SignalP"/>
    </source>
</evidence>
<evidence type="ECO:0000313" key="8">
    <source>
        <dbReference type="Proteomes" id="UP000032568"/>
    </source>
</evidence>
<dbReference type="Proteomes" id="UP000032568">
    <property type="component" value="Chromosome pTact"/>
</dbReference>
<comment type="catalytic activity">
    <reaction evidence="1">
        <text>Random endo-hydrolysis of N-acetyl-beta-D-glucosaminide (1-&gt;4)-beta-linkages in chitin and chitodextrins.</text>
        <dbReference type="EC" id="3.2.1.14"/>
    </reaction>
</comment>
<dbReference type="GO" id="GO:0000272">
    <property type="term" value="P:polysaccharide catabolic process"/>
    <property type="evidence" value="ECO:0007669"/>
    <property type="project" value="UniProtKB-KW"/>
</dbReference>
<evidence type="ECO:0000256" key="4">
    <source>
        <dbReference type="ARBA" id="ARBA00023326"/>
    </source>
</evidence>
<dbReference type="RefSeq" id="WP_044832656.1">
    <property type="nucleotide sequence ID" value="NZ_CP059736.1"/>
</dbReference>
<proteinExistence type="predicted"/>
<protein>
    <recommendedName>
        <fullName evidence="2">chitinase</fullName>
        <ecNumber evidence="2">3.2.1.14</ecNumber>
    </recommendedName>
</protein>
<dbReference type="PANTHER" id="PTHR11177:SF317">
    <property type="entry name" value="CHITINASE 12-RELATED"/>
    <property type="match status" value="1"/>
</dbReference>
<dbReference type="SUPFAM" id="SSF51445">
    <property type="entry name" value="(Trans)glycosidases"/>
    <property type="match status" value="1"/>
</dbReference>
<reference evidence="7 8" key="2">
    <citation type="journal article" date="2022" name="Mar. Drugs">
        <title>Bioassay-Guided Fractionation Leads to the Detection of Cholic Acid Generated by the Rare Thalassomonas sp.</title>
        <authorList>
            <person name="Pheiffer F."/>
            <person name="Schneider Y.K."/>
            <person name="Hansen E.H."/>
            <person name="Andersen J.H."/>
            <person name="Isaksson J."/>
            <person name="Busche T."/>
            <person name="R C."/>
            <person name="Kalinowski J."/>
            <person name="Zyl L.V."/>
            <person name="Trindade M."/>
        </authorList>
    </citation>
    <scope>NUCLEOTIDE SEQUENCE [LARGE SCALE GENOMIC DNA]</scope>
    <source>
        <strain evidence="7 8">A5K-106</strain>
    </source>
</reference>
<keyword evidence="5" id="KW-0732">Signal</keyword>
<evidence type="ECO:0000256" key="3">
    <source>
        <dbReference type="ARBA" id="ARBA00023024"/>
    </source>
</evidence>
<dbReference type="InterPro" id="IPR050314">
    <property type="entry name" value="Glycosyl_Hydrlase_18"/>
</dbReference>
<evidence type="ECO:0000313" key="7">
    <source>
        <dbReference type="EMBL" id="WDE02441.1"/>
    </source>
</evidence>
<dbReference type="GO" id="GO:0008843">
    <property type="term" value="F:endochitinase activity"/>
    <property type="evidence" value="ECO:0007669"/>
    <property type="project" value="UniProtKB-EC"/>
</dbReference>
<reference evidence="7 8" key="1">
    <citation type="journal article" date="2015" name="Genome Announc.">
        <title>Draft Genome Sequences of Marine Isolates of Thalassomonas viridans and Thalassomonas actiniarum.</title>
        <authorList>
            <person name="Olonade I."/>
            <person name="van Zyl L.J."/>
            <person name="Trindade M."/>
        </authorList>
    </citation>
    <scope>NUCLEOTIDE SEQUENCE [LARGE SCALE GENOMIC DNA]</scope>
    <source>
        <strain evidence="7 8">A5K-106</strain>
    </source>
</reference>
<dbReference type="Gene3D" id="3.10.50.10">
    <property type="match status" value="1"/>
</dbReference>
<organism evidence="7 8">
    <name type="scientific">Thalassomonas actiniarum</name>
    <dbReference type="NCBI Taxonomy" id="485447"/>
    <lineage>
        <taxon>Bacteria</taxon>
        <taxon>Pseudomonadati</taxon>
        <taxon>Pseudomonadota</taxon>
        <taxon>Gammaproteobacteria</taxon>
        <taxon>Alteromonadales</taxon>
        <taxon>Colwelliaceae</taxon>
        <taxon>Thalassomonas</taxon>
    </lineage>
</organism>
<dbReference type="AlphaFoldDB" id="A0AAE9YW94"/>
<keyword evidence="3" id="KW-0146">Chitin degradation</keyword>
<accession>A0AAE9YW94</accession>
<evidence type="ECO:0000256" key="1">
    <source>
        <dbReference type="ARBA" id="ARBA00000822"/>
    </source>
</evidence>
<name>A0AAE9YW94_9GAMM</name>
<keyword evidence="4" id="KW-0624">Polysaccharide degradation</keyword>
<dbReference type="InterPro" id="IPR017853">
    <property type="entry name" value="GH"/>
</dbReference>